<accession>A0AAV4XW38</accession>
<reference evidence="2 3" key="1">
    <citation type="submission" date="2021-06" db="EMBL/GenBank/DDBJ databases">
        <title>Caerostris extrusa draft genome.</title>
        <authorList>
            <person name="Kono N."/>
            <person name="Arakawa K."/>
        </authorList>
    </citation>
    <scope>NUCLEOTIDE SEQUENCE [LARGE SCALE GENOMIC DNA]</scope>
</reference>
<dbReference type="EMBL" id="BPLR01018363">
    <property type="protein sequence ID" value="GIY98957.1"/>
    <property type="molecule type" value="Genomic_DNA"/>
</dbReference>
<evidence type="ECO:0000313" key="3">
    <source>
        <dbReference type="Proteomes" id="UP001054945"/>
    </source>
</evidence>
<feature type="region of interest" description="Disordered" evidence="1">
    <location>
        <begin position="78"/>
        <end position="98"/>
    </location>
</feature>
<evidence type="ECO:0000313" key="2">
    <source>
        <dbReference type="EMBL" id="GIY98957.1"/>
    </source>
</evidence>
<sequence>MLIGRKIKEGQFPVIAILGPQMVGVRLSKIKNVLLPLWPFNIRKRKGRDCIAVFVAERKKRNPRTATSCESQVQEKRLLVGNDDADKEQPPPSMRLAPDAVYEGVEL</sequence>
<name>A0AAV4XW38_CAEEX</name>
<protein>
    <submittedName>
        <fullName evidence="2">Uncharacterized protein</fullName>
    </submittedName>
</protein>
<comment type="caution">
    <text evidence="2">The sequence shown here is derived from an EMBL/GenBank/DDBJ whole genome shotgun (WGS) entry which is preliminary data.</text>
</comment>
<evidence type="ECO:0000256" key="1">
    <source>
        <dbReference type="SAM" id="MobiDB-lite"/>
    </source>
</evidence>
<organism evidence="2 3">
    <name type="scientific">Caerostris extrusa</name>
    <name type="common">Bark spider</name>
    <name type="synonym">Caerostris bankana</name>
    <dbReference type="NCBI Taxonomy" id="172846"/>
    <lineage>
        <taxon>Eukaryota</taxon>
        <taxon>Metazoa</taxon>
        <taxon>Ecdysozoa</taxon>
        <taxon>Arthropoda</taxon>
        <taxon>Chelicerata</taxon>
        <taxon>Arachnida</taxon>
        <taxon>Araneae</taxon>
        <taxon>Araneomorphae</taxon>
        <taxon>Entelegynae</taxon>
        <taxon>Araneoidea</taxon>
        <taxon>Araneidae</taxon>
        <taxon>Caerostris</taxon>
    </lineage>
</organism>
<keyword evidence="3" id="KW-1185">Reference proteome</keyword>
<dbReference type="Proteomes" id="UP001054945">
    <property type="component" value="Unassembled WGS sequence"/>
</dbReference>
<dbReference type="AlphaFoldDB" id="A0AAV4XW38"/>
<proteinExistence type="predicted"/>
<gene>
    <name evidence="2" type="ORF">CEXT_241831</name>
</gene>